<comment type="caution">
    <text evidence="1">The sequence shown here is derived from an EMBL/GenBank/DDBJ whole genome shotgun (WGS) entry which is preliminary data.</text>
</comment>
<proteinExistence type="predicted"/>
<name>A0A937X0D3_9BACT</name>
<accession>A0A937X0D3</accession>
<protein>
    <submittedName>
        <fullName evidence="1">Uncharacterized protein</fullName>
    </submittedName>
</protein>
<dbReference type="AlphaFoldDB" id="A0A937X0D3"/>
<dbReference type="Proteomes" id="UP000703893">
    <property type="component" value="Unassembled WGS sequence"/>
</dbReference>
<reference evidence="1 2" key="1">
    <citation type="submission" date="2019-03" db="EMBL/GenBank/DDBJ databases">
        <title>Lake Tanganyika Metagenome-Assembled Genomes (MAGs).</title>
        <authorList>
            <person name="Tran P."/>
        </authorList>
    </citation>
    <scope>NUCLEOTIDE SEQUENCE [LARGE SCALE GENOMIC DNA]</scope>
    <source>
        <strain evidence="1">K_DeepCast_65m_m2_236</strain>
    </source>
</reference>
<dbReference type="EMBL" id="VGJX01000015">
    <property type="protein sequence ID" value="MBM3273623.1"/>
    <property type="molecule type" value="Genomic_DNA"/>
</dbReference>
<evidence type="ECO:0000313" key="1">
    <source>
        <dbReference type="EMBL" id="MBM3273623.1"/>
    </source>
</evidence>
<organism evidence="1 2">
    <name type="scientific">Candidatus Tanganyikabacteria bacterium</name>
    <dbReference type="NCBI Taxonomy" id="2961651"/>
    <lineage>
        <taxon>Bacteria</taxon>
        <taxon>Bacillati</taxon>
        <taxon>Candidatus Sericytochromatia</taxon>
        <taxon>Candidatus Tanganyikabacteria</taxon>
    </lineage>
</organism>
<sequence length="58" mass="5799">MFGRLEKIVAGEVRSGLAKMPGAAERGAATAVSSEGATGLAARLARGVDTGGRVLEVE</sequence>
<evidence type="ECO:0000313" key="2">
    <source>
        <dbReference type="Proteomes" id="UP000703893"/>
    </source>
</evidence>
<gene>
    <name evidence="1" type="ORF">FJZ00_00615</name>
</gene>